<dbReference type="Gene3D" id="3.20.20.80">
    <property type="entry name" value="Glycosidases"/>
    <property type="match status" value="1"/>
</dbReference>
<protein>
    <submittedName>
        <fullName evidence="3">Uncharacterized protein</fullName>
    </submittedName>
</protein>
<sequence>MPRSVDPHSIATQARPARQPPRTSHPQEADQPTPPLQHQETRPASPGAVRTVRNVPGTRLIRCSLPPHLRRALAPAAMAHPSDRVQDVVVLLSSTLSSTPSPTVSTSPPPGPGNNELHPSSASSPENRFRSVDVRTPRDEEFCVKVWVLCAVVTFPLVISSWLFMVPWLVGLTRRPPTGDMVSTPPWNNSAATMSSGLTSAAPWGNFSAYCIIPKVLEEPPQQLSPAAAFKLQVSTPRRPAIFCMFRITSVVNIRRVHGNFMFDALPFDLCPNIVYWSMGITNGSLHSRLPRFDEVYGITQLRNITDRLNFPNIRILVALGGFPEDGPHFVRLEQEPAILDKLKNNLLRAQKEYRLDGFFIEEPTAYHICSRGNRARAVELLLQGIRNVFNAHNLTKIVLALSVEPEAVNARFIATRYAPHVDYIFIKTRKYFLPDESDEANFCKNTTDSIRQAIQPFANRIDRRKLCTTEHLEIPSVLSDRDPFRLRYFRVRKSKAYFSTFHRVCDRPGFCFDGQLNSSCLVHRFRLNYTTPVGQYSTSLMISSAAELLKRADLNFYYPSQTQTSQPPAESCILVEGLSADKFADQCHTIYERYLLLIHLINSTETPHGPAPRGYVKNSARLC</sequence>
<dbReference type="EMBL" id="JABSTR010000010">
    <property type="protein sequence ID" value="KAH9380141.1"/>
    <property type="molecule type" value="Genomic_DNA"/>
</dbReference>
<feature type="region of interest" description="Disordered" evidence="1">
    <location>
        <begin position="96"/>
        <end position="130"/>
    </location>
</feature>
<dbReference type="VEuPathDB" id="VectorBase:HLOH_062734"/>
<feature type="transmembrane region" description="Helical" evidence="2">
    <location>
        <begin position="146"/>
        <end position="170"/>
    </location>
</feature>
<gene>
    <name evidence="3" type="ORF">HPB48_009245</name>
</gene>
<name>A0A9J6GXH1_HAELO</name>
<evidence type="ECO:0000256" key="2">
    <source>
        <dbReference type="SAM" id="Phobius"/>
    </source>
</evidence>
<evidence type="ECO:0000313" key="4">
    <source>
        <dbReference type="Proteomes" id="UP000821853"/>
    </source>
</evidence>
<keyword evidence="4" id="KW-1185">Reference proteome</keyword>
<dbReference type="AlphaFoldDB" id="A0A9J6GXH1"/>
<accession>A0A9J6GXH1</accession>
<reference evidence="3 4" key="1">
    <citation type="journal article" date="2020" name="Cell">
        <title>Large-Scale Comparative Analyses of Tick Genomes Elucidate Their Genetic Diversity and Vector Capacities.</title>
        <authorList>
            <consortium name="Tick Genome and Microbiome Consortium (TIGMIC)"/>
            <person name="Jia N."/>
            <person name="Wang J."/>
            <person name="Shi W."/>
            <person name="Du L."/>
            <person name="Sun Y."/>
            <person name="Zhan W."/>
            <person name="Jiang J.F."/>
            <person name="Wang Q."/>
            <person name="Zhang B."/>
            <person name="Ji P."/>
            <person name="Bell-Sakyi L."/>
            <person name="Cui X.M."/>
            <person name="Yuan T.T."/>
            <person name="Jiang B.G."/>
            <person name="Yang W.F."/>
            <person name="Lam T.T."/>
            <person name="Chang Q.C."/>
            <person name="Ding S.J."/>
            <person name="Wang X.J."/>
            <person name="Zhu J.G."/>
            <person name="Ruan X.D."/>
            <person name="Zhao L."/>
            <person name="Wei J.T."/>
            <person name="Ye R.Z."/>
            <person name="Que T.C."/>
            <person name="Du C.H."/>
            <person name="Zhou Y.H."/>
            <person name="Cheng J.X."/>
            <person name="Dai P.F."/>
            <person name="Guo W.B."/>
            <person name="Han X.H."/>
            <person name="Huang E.J."/>
            <person name="Li L.F."/>
            <person name="Wei W."/>
            <person name="Gao Y.C."/>
            <person name="Liu J.Z."/>
            <person name="Shao H.Z."/>
            <person name="Wang X."/>
            <person name="Wang C.C."/>
            <person name="Yang T.C."/>
            <person name="Huo Q.B."/>
            <person name="Li W."/>
            <person name="Chen H.Y."/>
            <person name="Chen S.E."/>
            <person name="Zhou L.G."/>
            <person name="Ni X.B."/>
            <person name="Tian J.H."/>
            <person name="Sheng Y."/>
            <person name="Liu T."/>
            <person name="Pan Y.S."/>
            <person name="Xia L.Y."/>
            <person name="Li J."/>
            <person name="Zhao F."/>
            <person name="Cao W.C."/>
        </authorList>
    </citation>
    <scope>NUCLEOTIDE SEQUENCE [LARGE SCALE GENOMIC DNA]</scope>
    <source>
        <strain evidence="3">HaeL-2018</strain>
    </source>
</reference>
<evidence type="ECO:0000313" key="3">
    <source>
        <dbReference type="EMBL" id="KAH9380141.1"/>
    </source>
</evidence>
<proteinExistence type="predicted"/>
<dbReference type="InterPro" id="IPR017853">
    <property type="entry name" value="GH"/>
</dbReference>
<dbReference type="SUPFAM" id="SSF51445">
    <property type="entry name" value="(Trans)glycosidases"/>
    <property type="match status" value="1"/>
</dbReference>
<keyword evidence="2" id="KW-0812">Transmembrane</keyword>
<evidence type="ECO:0000256" key="1">
    <source>
        <dbReference type="SAM" id="MobiDB-lite"/>
    </source>
</evidence>
<feature type="compositionally biased region" description="Low complexity" evidence="1">
    <location>
        <begin position="96"/>
        <end position="106"/>
    </location>
</feature>
<dbReference type="Proteomes" id="UP000821853">
    <property type="component" value="Chromosome 8"/>
</dbReference>
<feature type="compositionally biased region" description="Polar residues" evidence="1">
    <location>
        <begin position="117"/>
        <end position="126"/>
    </location>
</feature>
<keyword evidence="2" id="KW-0472">Membrane</keyword>
<feature type="region of interest" description="Disordered" evidence="1">
    <location>
        <begin position="1"/>
        <end position="55"/>
    </location>
</feature>
<keyword evidence="2" id="KW-1133">Transmembrane helix</keyword>
<organism evidence="3 4">
    <name type="scientific">Haemaphysalis longicornis</name>
    <name type="common">Bush tick</name>
    <dbReference type="NCBI Taxonomy" id="44386"/>
    <lineage>
        <taxon>Eukaryota</taxon>
        <taxon>Metazoa</taxon>
        <taxon>Ecdysozoa</taxon>
        <taxon>Arthropoda</taxon>
        <taxon>Chelicerata</taxon>
        <taxon>Arachnida</taxon>
        <taxon>Acari</taxon>
        <taxon>Parasitiformes</taxon>
        <taxon>Ixodida</taxon>
        <taxon>Ixodoidea</taxon>
        <taxon>Ixodidae</taxon>
        <taxon>Haemaphysalinae</taxon>
        <taxon>Haemaphysalis</taxon>
    </lineage>
</organism>
<comment type="caution">
    <text evidence="3">The sequence shown here is derived from an EMBL/GenBank/DDBJ whole genome shotgun (WGS) entry which is preliminary data.</text>
</comment>